<keyword evidence="1" id="KW-0548">Nucleotidyltransferase</keyword>
<name>A0ABQ5FNK8_9ASTR</name>
<keyword evidence="1" id="KW-0695">RNA-directed DNA polymerase</keyword>
<organism evidence="1 2">
    <name type="scientific">Tanacetum coccineum</name>
    <dbReference type="NCBI Taxonomy" id="301880"/>
    <lineage>
        <taxon>Eukaryota</taxon>
        <taxon>Viridiplantae</taxon>
        <taxon>Streptophyta</taxon>
        <taxon>Embryophyta</taxon>
        <taxon>Tracheophyta</taxon>
        <taxon>Spermatophyta</taxon>
        <taxon>Magnoliopsida</taxon>
        <taxon>eudicotyledons</taxon>
        <taxon>Gunneridae</taxon>
        <taxon>Pentapetalae</taxon>
        <taxon>asterids</taxon>
        <taxon>campanulids</taxon>
        <taxon>Asterales</taxon>
        <taxon>Asteraceae</taxon>
        <taxon>Asteroideae</taxon>
        <taxon>Anthemideae</taxon>
        <taxon>Anthemidinae</taxon>
        <taxon>Tanacetum</taxon>
    </lineage>
</organism>
<protein>
    <submittedName>
        <fullName evidence="1">Reverse transcriptase domain-containing protein</fullName>
    </submittedName>
</protein>
<dbReference type="EMBL" id="BQNB010017587">
    <property type="protein sequence ID" value="GJT64906.1"/>
    <property type="molecule type" value="Genomic_DNA"/>
</dbReference>
<dbReference type="Gene3D" id="2.40.70.10">
    <property type="entry name" value="Acid Proteases"/>
    <property type="match status" value="1"/>
</dbReference>
<dbReference type="Pfam" id="PF08284">
    <property type="entry name" value="RVP_2"/>
    <property type="match status" value="1"/>
</dbReference>
<reference evidence="1" key="1">
    <citation type="journal article" date="2022" name="Int. J. Mol. Sci.">
        <title>Draft Genome of Tanacetum Coccineum: Genomic Comparison of Closely Related Tanacetum-Family Plants.</title>
        <authorList>
            <person name="Yamashiro T."/>
            <person name="Shiraishi A."/>
            <person name="Nakayama K."/>
            <person name="Satake H."/>
        </authorList>
    </citation>
    <scope>NUCLEOTIDE SEQUENCE</scope>
</reference>
<dbReference type="GO" id="GO:0003964">
    <property type="term" value="F:RNA-directed DNA polymerase activity"/>
    <property type="evidence" value="ECO:0007669"/>
    <property type="project" value="UniProtKB-KW"/>
</dbReference>
<keyword evidence="1" id="KW-0808">Transferase</keyword>
<proteinExistence type="predicted"/>
<evidence type="ECO:0000313" key="1">
    <source>
        <dbReference type="EMBL" id="GJT64906.1"/>
    </source>
</evidence>
<evidence type="ECO:0000313" key="2">
    <source>
        <dbReference type="Proteomes" id="UP001151760"/>
    </source>
</evidence>
<sequence length="66" mass="7413">MPVGLGSFDVIIGMDWLSKYHAIIVCDKKLVCIPLILNAQAVEMKEENAKEESLCGMDKEFKTRPD</sequence>
<gene>
    <name evidence="1" type="ORF">Tco_1016386</name>
</gene>
<comment type="caution">
    <text evidence="1">The sequence shown here is derived from an EMBL/GenBank/DDBJ whole genome shotgun (WGS) entry which is preliminary data.</text>
</comment>
<keyword evidence="2" id="KW-1185">Reference proteome</keyword>
<reference evidence="1" key="2">
    <citation type="submission" date="2022-01" db="EMBL/GenBank/DDBJ databases">
        <authorList>
            <person name="Yamashiro T."/>
            <person name="Shiraishi A."/>
            <person name="Satake H."/>
            <person name="Nakayama K."/>
        </authorList>
    </citation>
    <scope>NUCLEOTIDE SEQUENCE</scope>
</reference>
<dbReference type="Proteomes" id="UP001151760">
    <property type="component" value="Unassembled WGS sequence"/>
</dbReference>
<accession>A0ABQ5FNK8</accession>
<dbReference type="InterPro" id="IPR021109">
    <property type="entry name" value="Peptidase_aspartic_dom_sf"/>
</dbReference>